<protein>
    <submittedName>
        <fullName evidence="2">Uncharacterized protein</fullName>
    </submittedName>
</protein>
<organism evidence="2 3">
    <name type="scientific">Podila minutissima</name>
    <dbReference type="NCBI Taxonomy" id="64525"/>
    <lineage>
        <taxon>Eukaryota</taxon>
        <taxon>Fungi</taxon>
        <taxon>Fungi incertae sedis</taxon>
        <taxon>Mucoromycota</taxon>
        <taxon>Mortierellomycotina</taxon>
        <taxon>Mortierellomycetes</taxon>
        <taxon>Mortierellales</taxon>
        <taxon>Mortierellaceae</taxon>
        <taxon>Podila</taxon>
    </lineage>
</organism>
<feature type="compositionally biased region" description="Acidic residues" evidence="1">
    <location>
        <begin position="442"/>
        <end position="453"/>
    </location>
</feature>
<feature type="region of interest" description="Disordered" evidence="1">
    <location>
        <begin position="493"/>
        <end position="529"/>
    </location>
</feature>
<feature type="compositionally biased region" description="Basic residues" evidence="1">
    <location>
        <begin position="429"/>
        <end position="438"/>
    </location>
</feature>
<evidence type="ECO:0000313" key="2">
    <source>
        <dbReference type="EMBL" id="KAF9329080.1"/>
    </source>
</evidence>
<feature type="region of interest" description="Disordered" evidence="1">
    <location>
        <begin position="241"/>
        <end position="474"/>
    </location>
</feature>
<feature type="compositionally biased region" description="Low complexity" evidence="1">
    <location>
        <begin position="133"/>
        <end position="152"/>
    </location>
</feature>
<evidence type="ECO:0000313" key="3">
    <source>
        <dbReference type="Proteomes" id="UP000696485"/>
    </source>
</evidence>
<comment type="caution">
    <text evidence="2">The sequence shown here is derived from an EMBL/GenBank/DDBJ whole genome shotgun (WGS) entry which is preliminary data.</text>
</comment>
<proteinExistence type="predicted"/>
<dbReference type="EMBL" id="JAAAUY010000507">
    <property type="protein sequence ID" value="KAF9329080.1"/>
    <property type="molecule type" value="Genomic_DNA"/>
</dbReference>
<dbReference type="Proteomes" id="UP000696485">
    <property type="component" value="Unassembled WGS sequence"/>
</dbReference>
<sequence>MDTSTPDTPLPHGSIQTTTGTAEPAPEVLLTRGYAKRSLAAIEPEFVDSSDINGMAPSSAVLQADYLIMDDAHNLDDRYDMAPKANALDPPRDMRLSKRVRYTDDSKLTASDFAHLEPIITPKDEHPSMFIASSSSSSPSGLFRKSSSSSSSTGHPHTQSRKRSIADLVPPSSSQEPVYLDETRAINEYGEPVDSSAASLAMDLSGYGPGFLPRAPHEFTEFSGMIKTKVVANSTNDTLRLKEPISTASPAPSSSSSSTTTSKSPLFLPPSHSSRPHLPHQDSCSSNNGSTDAKRTTPARKNSIQRPVRIQLLDEQESETLDQARRASADQLDEEDEDEKHHGVVSHDTASFVQKKKRTGVADDIALPPEDPIMHDWDKEELDDEDDDSNYGSQSDSVSSSPRRRDPVYRKRKSIEEDIRRAAGEGDHRSHHRQRHHLSNAIDDDDDDDDDDERRDSLHGDPERDIAVMSEDQEADLHNVHLRLENQREFQDAAGLDLGEGESESFNDDGRYGGAIEDDDEGEDFWENR</sequence>
<feature type="compositionally biased region" description="Acidic residues" evidence="1">
    <location>
        <begin position="516"/>
        <end position="529"/>
    </location>
</feature>
<feature type="region of interest" description="Disordered" evidence="1">
    <location>
        <begin position="125"/>
        <end position="177"/>
    </location>
</feature>
<accession>A0A9P5SJC7</accession>
<reference evidence="2" key="1">
    <citation type="journal article" date="2020" name="Fungal Divers.">
        <title>Resolving the Mortierellaceae phylogeny through synthesis of multi-gene phylogenetics and phylogenomics.</title>
        <authorList>
            <person name="Vandepol N."/>
            <person name="Liber J."/>
            <person name="Desiro A."/>
            <person name="Na H."/>
            <person name="Kennedy M."/>
            <person name="Barry K."/>
            <person name="Grigoriev I.V."/>
            <person name="Miller A.N."/>
            <person name="O'Donnell K."/>
            <person name="Stajich J.E."/>
            <person name="Bonito G."/>
        </authorList>
    </citation>
    <scope>NUCLEOTIDE SEQUENCE</scope>
    <source>
        <strain evidence="2">NVP1</strain>
    </source>
</reference>
<feature type="region of interest" description="Disordered" evidence="1">
    <location>
        <begin position="1"/>
        <end position="27"/>
    </location>
</feature>
<keyword evidence="3" id="KW-1185">Reference proteome</keyword>
<feature type="compositionally biased region" description="Low complexity" evidence="1">
    <location>
        <begin position="246"/>
        <end position="273"/>
    </location>
</feature>
<feature type="compositionally biased region" description="Acidic residues" evidence="1">
    <location>
        <begin position="379"/>
        <end position="389"/>
    </location>
</feature>
<gene>
    <name evidence="2" type="ORF">BG006_007829</name>
</gene>
<name>A0A9P5SJC7_9FUNG</name>
<feature type="compositionally biased region" description="Basic and acidic residues" evidence="1">
    <location>
        <begin position="403"/>
        <end position="428"/>
    </location>
</feature>
<evidence type="ECO:0000256" key="1">
    <source>
        <dbReference type="SAM" id="MobiDB-lite"/>
    </source>
</evidence>
<feature type="compositionally biased region" description="Polar residues" evidence="1">
    <location>
        <begin position="282"/>
        <end position="291"/>
    </location>
</feature>
<feature type="compositionally biased region" description="Basic and acidic residues" evidence="1">
    <location>
        <begin position="454"/>
        <end position="466"/>
    </location>
</feature>
<dbReference type="AlphaFoldDB" id="A0A9P5SJC7"/>